<name>A0AAN6N3Y9_9PEZI</name>
<comment type="caution">
    <text evidence="1">The sequence shown here is derived from an EMBL/GenBank/DDBJ whole genome shotgun (WGS) entry which is preliminary data.</text>
</comment>
<keyword evidence="2" id="KW-1185">Reference proteome</keyword>
<evidence type="ECO:0000313" key="2">
    <source>
        <dbReference type="Proteomes" id="UP001303473"/>
    </source>
</evidence>
<proteinExistence type="predicted"/>
<gene>
    <name evidence="1" type="ORF">QBC46DRAFT_439862</name>
</gene>
<dbReference type="Proteomes" id="UP001303473">
    <property type="component" value="Unassembled WGS sequence"/>
</dbReference>
<reference evidence="2" key="1">
    <citation type="journal article" date="2023" name="Mol. Phylogenet. Evol.">
        <title>Genome-scale phylogeny and comparative genomics of the fungal order Sordariales.</title>
        <authorList>
            <person name="Hensen N."/>
            <person name="Bonometti L."/>
            <person name="Westerberg I."/>
            <person name="Brannstrom I.O."/>
            <person name="Guillou S."/>
            <person name="Cros-Aarteil S."/>
            <person name="Calhoun S."/>
            <person name="Haridas S."/>
            <person name="Kuo A."/>
            <person name="Mondo S."/>
            <person name="Pangilinan J."/>
            <person name="Riley R."/>
            <person name="LaButti K."/>
            <person name="Andreopoulos B."/>
            <person name="Lipzen A."/>
            <person name="Chen C."/>
            <person name="Yan M."/>
            <person name="Daum C."/>
            <person name="Ng V."/>
            <person name="Clum A."/>
            <person name="Steindorff A."/>
            <person name="Ohm R.A."/>
            <person name="Martin F."/>
            <person name="Silar P."/>
            <person name="Natvig D.O."/>
            <person name="Lalanne C."/>
            <person name="Gautier V."/>
            <person name="Ament-Velasquez S.L."/>
            <person name="Kruys A."/>
            <person name="Hutchinson M.I."/>
            <person name="Powell A.J."/>
            <person name="Barry K."/>
            <person name="Miller A.N."/>
            <person name="Grigoriev I.V."/>
            <person name="Debuchy R."/>
            <person name="Gladieux P."/>
            <person name="Hiltunen Thoren M."/>
            <person name="Johannesson H."/>
        </authorList>
    </citation>
    <scope>NUCLEOTIDE SEQUENCE [LARGE SCALE GENOMIC DNA]</scope>
    <source>
        <strain evidence="2">CBS 340.73</strain>
    </source>
</reference>
<accession>A0AAN6N3Y9</accession>
<dbReference type="EMBL" id="MU853825">
    <property type="protein sequence ID" value="KAK3938634.1"/>
    <property type="molecule type" value="Genomic_DNA"/>
</dbReference>
<sequence length="233" mass="26481">MAYATKFHYDPDMMSSKYGMYQEGPSQREMPKVQIRPSGYAVSAGEVTPFRVTAEVPLSIVAAYDRCLPAPPIAGPGSAWLVHGKGSEPFYSWDKDEDIVSHTTAATVHVKDELMRALAPEISPEAWHIVHTRVLRDNYSREPTSILVASEYYGSEGKPKDRVYTEYSDDDDYPCMWIKATEEYTEDGKVVFHMGKWRQGSEKCDLTAWDHDEDDYVHVGQQPHRPSRRMSVP</sequence>
<dbReference type="AlphaFoldDB" id="A0AAN6N3Y9"/>
<organism evidence="1 2">
    <name type="scientific">Diplogelasinospora grovesii</name>
    <dbReference type="NCBI Taxonomy" id="303347"/>
    <lineage>
        <taxon>Eukaryota</taxon>
        <taxon>Fungi</taxon>
        <taxon>Dikarya</taxon>
        <taxon>Ascomycota</taxon>
        <taxon>Pezizomycotina</taxon>
        <taxon>Sordariomycetes</taxon>
        <taxon>Sordariomycetidae</taxon>
        <taxon>Sordariales</taxon>
        <taxon>Diplogelasinosporaceae</taxon>
        <taxon>Diplogelasinospora</taxon>
    </lineage>
</organism>
<protein>
    <submittedName>
        <fullName evidence="1">Uncharacterized protein</fullName>
    </submittedName>
</protein>
<evidence type="ECO:0000313" key="1">
    <source>
        <dbReference type="EMBL" id="KAK3938634.1"/>
    </source>
</evidence>